<keyword evidence="2" id="KW-1185">Reference proteome</keyword>
<evidence type="ECO:0000313" key="1">
    <source>
        <dbReference type="EMBL" id="KAK6762863.1"/>
    </source>
</evidence>
<dbReference type="EMBL" id="JAVFWL010000006">
    <property type="protein sequence ID" value="KAK6762863.1"/>
    <property type="molecule type" value="Genomic_DNA"/>
</dbReference>
<gene>
    <name evidence="1" type="primary">Necator_chrX.g23696</name>
    <name evidence="1" type="ORF">RB195_023532</name>
</gene>
<organism evidence="1 2">
    <name type="scientific">Necator americanus</name>
    <name type="common">Human hookworm</name>
    <dbReference type="NCBI Taxonomy" id="51031"/>
    <lineage>
        <taxon>Eukaryota</taxon>
        <taxon>Metazoa</taxon>
        <taxon>Ecdysozoa</taxon>
        <taxon>Nematoda</taxon>
        <taxon>Chromadorea</taxon>
        <taxon>Rhabditida</taxon>
        <taxon>Rhabditina</taxon>
        <taxon>Rhabditomorpha</taxon>
        <taxon>Strongyloidea</taxon>
        <taxon>Ancylostomatidae</taxon>
        <taxon>Bunostominae</taxon>
        <taxon>Necator</taxon>
    </lineage>
</organism>
<proteinExistence type="predicted"/>
<accession>A0ABR1EJQ1</accession>
<comment type="caution">
    <text evidence="1">The sequence shown here is derived from an EMBL/GenBank/DDBJ whole genome shotgun (WGS) entry which is preliminary data.</text>
</comment>
<evidence type="ECO:0000313" key="2">
    <source>
        <dbReference type="Proteomes" id="UP001303046"/>
    </source>
</evidence>
<protein>
    <submittedName>
        <fullName evidence="1">Uncharacterized protein</fullName>
    </submittedName>
</protein>
<sequence>MTVNSQVTCSQWVFDVISIPYKLSFECDRYYFKLMDRDESCLRWHLKILVDDIDTPRAYAKTVTNVINFVRARLANEEKFRQLVDHQQHKKVSKSVKSTSVCADHNGTIANKNSAQSSFRVSVIGDVLISADALSVLDLGPSFAPVQSISPEVSRKIVGGLQLVHDRLRLGAKEEERRQENRIAEQVSLPSIPFPRMMCKPPEPNPTVDNRFRVFATSVYSVSGRFSKKKHVNFNLSVAQRRGLREIHNLITAGEINVSVSDKGGEFVVLSRELDKAITRQHLEDDNLYVPSFANGFRKQYRRLNRI</sequence>
<dbReference type="Proteomes" id="UP001303046">
    <property type="component" value="Unassembled WGS sequence"/>
</dbReference>
<reference evidence="1 2" key="1">
    <citation type="submission" date="2023-08" db="EMBL/GenBank/DDBJ databases">
        <title>A Necator americanus chromosomal reference genome.</title>
        <authorList>
            <person name="Ilik V."/>
            <person name="Petrzelkova K.J."/>
            <person name="Pardy F."/>
            <person name="Fuh T."/>
            <person name="Niatou-Singa F.S."/>
            <person name="Gouil Q."/>
            <person name="Baker L."/>
            <person name="Ritchie M.E."/>
            <person name="Jex A.R."/>
            <person name="Gazzola D."/>
            <person name="Li H."/>
            <person name="Toshio Fujiwara R."/>
            <person name="Zhan B."/>
            <person name="Aroian R.V."/>
            <person name="Pafco B."/>
            <person name="Schwarz E.M."/>
        </authorList>
    </citation>
    <scope>NUCLEOTIDE SEQUENCE [LARGE SCALE GENOMIC DNA]</scope>
    <source>
        <strain evidence="1 2">Aroian</strain>
        <tissue evidence="1">Whole animal</tissue>
    </source>
</reference>
<name>A0ABR1EJQ1_NECAM</name>